<evidence type="ECO:0000313" key="2">
    <source>
        <dbReference type="Proteomes" id="UP001165561"/>
    </source>
</evidence>
<dbReference type="SUPFAM" id="SSF56059">
    <property type="entry name" value="Glutathione synthetase ATP-binding domain-like"/>
    <property type="match status" value="1"/>
</dbReference>
<protein>
    <recommendedName>
        <fullName evidence="3">Glutathione synthetase</fullName>
    </recommendedName>
</protein>
<name>A0ABT5U306_9MICO</name>
<dbReference type="Proteomes" id="UP001165561">
    <property type="component" value="Unassembled WGS sequence"/>
</dbReference>
<evidence type="ECO:0000313" key="1">
    <source>
        <dbReference type="EMBL" id="MDD9207521.1"/>
    </source>
</evidence>
<dbReference type="PANTHER" id="PTHR39217:SF1">
    <property type="entry name" value="GLUTATHIONE SYNTHETASE"/>
    <property type="match status" value="1"/>
</dbReference>
<comment type="caution">
    <text evidence="1">The sequence shown here is derived from an EMBL/GenBank/DDBJ whole genome shotgun (WGS) entry which is preliminary data.</text>
</comment>
<reference evidence="1" key="1">
    <citation type="submission" date="2023-02" db="EMBL/GenBank/DDBJ databases">
        <title>Georgenia sp.10Sc9-8, isolated from a soil sample collected from the Taklamakan desert.</title>
        <authorList>
            <person name="Liu S."/>
        </authorList>
    </citation>
    <scope>NUCLEOTIDE SEQUENCE</scope>
    <source>
        <strain evidence="1">10Sc9-8</strain>
    </source>
</reference>
<dbReference type="EMBL" id="JARACI010001118">
    <property type="protein sequence ID" value="MDD9207521.1"/>
    <property type="molecule type" value="Genomic_DNA"/>
</dbReference>
<dbReference type="InterPro" id="IPR053191">
    <property type="entry name" value="DcsG_Biosynth_Enzyme"/>
</dbReference>
<organism evidence="1 2">
    <name type="scientific">Georgenia halotolerans</name>
    <dbReference type="NCBI Taxonomy" id="3028317"/>
    <lineage>
        <taxon>Bacteria</taxon>
        <taxon>Bacillati</taxon>
        <taxon>Actinomycetota</taxon>
        <taxon>Actinomycetes</taxon>
        <taxon>Micrococcales</taxon>
        <taxon>Bogoriellaceae</taxon>
        <taxon>Georgenia</taxon>
    </lineage>
</organism>
<keyword evidence="2" id="KW-1185">Reference proteome</keyword>
<dbReference type="PANTHER" id="PTHR39217">
    <property type="match status" value="1"/>
</dbReference>
<sequence>MSKPIVTLATCAALPDLAEDDAGLPDALAARGIEPRIAVWDDPDVDWQDAGVVVMRSVDDYADRREEFIAWAESVPRLLNHADVVRWNTDKHYMLELQKRGMPVIPTVWLEPERNLSKHQVHTRFPAQGDFVVKPAISSGSRGSGRYTAVQARSRTAAIDHAMELLTRGRSVMVQRYLESVDRRGETALIYMNGLVSHAVEKEPMLHGPYRTEDSVAQEVAHARRATDEEWRVGEAVRGAVHGYIKDRLGRDEQLMYCRLDLVAGEDEKDFRVLEVSLVDASLYLSTTPGALENFADAIAARAFW</sequence>
<accession>A0ABT5U306</accession>
<gene>
    <name evidence="1" type="ORF">PU560_13765</name>
</gene>
<proteinExistence type="predicted"/>
<evidence type="ECO:0008006" key="3">
    <source>
        <dbReference type="Google" id="ProtNLM"/>
    </source>
</evidence>